<reference evidence="1" key="1">
    <citation type="journal article" date="2014" name="Front. Microbiol.">
        <title>High frequency of phylogenetically diverse reductive dehalogenase-homologous genes in deep subseafloor sedimentary metagenomes.</title>
        <authorList>
            <person name="Kawai M."/>
            <person name="Futagami T."/>
            <person name="Toyoda A."/>
            <person name="Takaki Y."/>
            <person name="Nishi S."/>
            <person name="Hori S."/>
            <person name="Arai W."/>
            <person name="Tsubouchi T."/>
            <person name="Morono Y."/>
            <person name="Uchiyama I."/>
            <person name="Ito T."/>
            <person name="Fujiyama A."/>
            <person name="Inagaki F."/>
            <person name="Takami H."/>
        </authorList>
    </citation>
    <scope>NUCLEOTIDE SEQUENCE</scope>
    <source>
        <strain evidence="1">Expedition CK06-06</strain>
    </source>
</reference>
<accession>X1BFI0</accession>
<name>X1BFI0_9ZZZZ</name>
<sequence>MEIGQPFSAHKIFIGSFIPNALMKCKDLSANAKLAWARLSQYSGVKDVCWPKQVTLAEEIGISERYIQKVIQELEDKKFIKRIRPTGQDRLMHKSNRYHLLWHEVFEAKPRQEQIDCSVDEHMGVSDTEQ</sequence>
<dbReference type="SUPFAM" id="SSF46785">
    <property type="entry name" value="Winged helix' DNA-binding domain"/>
    <property type="match status" value="1"/>
</dbReference>
<comment type="caution">
    <text evidence="1">The sequence shown here is derived from an EMBL/GenBank/DDBJ whole genome shotgun (WGS) entry which is preliminary data.</text>
</comment>
<proteinExistence type="predicted"/>
<evidence type="ECO:0000313" key="1">
    <source>
        <dbReference type="EMBL" id="GAG93785.1"/>
    </source>
</evidence>
<dbReference type="Gene3D" id="1.10.10.10">
    <property type="entry name" value="Winged helix-like DNA-binding domain superfamily/Winged helix DNA-binding domain"/>
    <property type="match status" value="1"/>
</dbReference>
<dbReference type="AlphaFoldDB" id="X1BFI0"/>
<dbReference type="Pfam" id="PF13730">
    <property type="entry name" value="HTH_36"/>
    <property type="match status" value="1"/>
</dbReference>
<feature type="non-terminal residue" evidence="1">
    <location>
        <position position="130"/>
    </location>
</feature>
<dbReference type="EMBL" id="BART01026180">
    <property type="protein sequence ID" value="GAG93785.1"/>
    <property type="molecule type" value="Genomic_DNA"/>
</dbReference>
<dbReference type="InterPro" id="IPR036390">
    <property type="entry name" value="WH_DNA-bd_sf"/>
</dbReference>
<organism evidence="1">
    <name type="scientific">marine sediment metagenome</name>
    <dbReference type="NCBI Taxonomy" id="412755"/>
    <lineage>
        <taxon>unclassified sequences</taxon>
        <taxon>metagenomes</taxon>
        <taxon>ecological metagenomes</taxon>
    </lineage>
</organism>
<dbReference type="InterPro" id="IPR036388">
    <property type="entry name" value="WH-like_DNA-bd_sf"/>
</dbReference>
<protein>
    <recommendedName>
        <fullName evidence="2">Helix-turn-helix domain-containing protein</fullName>
    </recommendedName>
</protein>
<gene>
    <name evidence="1" type="ORF">S01H4_46779</name>
</gene>
<evidence type="ECO:0008006" key="2">
    <source>
        <dbReference type="Google" id="ProtNLM"/>
    </source>
</evidence>